<dbReference type="Proteomes" id="UP000887579">
    <property type="component" value="Unplaced"/>
</dbReference>
<protein>
    <submittedName>
        <fullName evidence="2">NACHT domain-containing protein</fullName>
    </submittedName>
</protein>
<evidence type="ECO:0000313" key="1">
    <source>
        <dbReference type="Proteomes" id="UP000887579"/>
    </source>
</evidence>
<name>A0AC34FUJ0_9BILA</name>
<evidence type="ECO:0000313" key="2">
    <source>
        <dbReference type="WBParaSite" id="ES5_v2.g21047.t1"/>
    </source>
</evidence>
<reference evidence="2" key="1">
    <citation type="submission" date="2022-11" db="UniProtKB">
        <authorList>
            <consortium name="WormBaseParasite"/>
        </authorList>
    </citation>
    <scope>IDENTIFICATION</scope>
</reference>
<sequence length="428" mass="49581">MENCGNQKNYVSKAFGSTVNLLIIVEKETKNDVSLLCDKLKQILYENPDKKIIIIGSKTSPTAAALINASDSSQNQILPTKITFNKLTKKSQSLIRSKTNVTFQGNTVSLDNLIKDNESAAKLIDSETLQKMILGEKIIIGERIEGFDKNEKSYYHPRKFALTSINPEVFKENALVSNHIFAIEGTNVLEFLNIKNVDKNEVQHAEDFIATNPKRFIITEKSNEEFKKISKDCPEYFLHWLKLKGDTLMWFYSYIPISKRLTSDFTRHISRESNYVNESFFYEYVKQNQVVIICDIAGMGKTTVLKSFSQTLNERNMWKIRINLNQYTSTLLQIKKYIEKHKLIIEDASKLHLNFADLDPEKKDYQKLILKSLINYKEPDVSHLNFENKILNNFFENKNMLFIFDGYDEINPDYGNEVTILLQKLNEN</sequence>
<proteinExistence type="predicted"/>
<dbReference type="WBParaSite" id="ES5_v2.g21047.t1">
    <property type="protein sequence ID" value="ES5_v2.g21047.t1"/>
    <property type="gene ID" value="ES5_v2.g21047"/>
</dbReference>
<accession>A0AC34FUJ0</accession>
<organism evidence="1 2">
    <name type="scientific">Panagrolaimus sp. ES5</name>
    <dbReference type="NCBI Taxonomy" id="591445"/>
    <lineage>
        <taxon>Eukaryota</taxon>
        <taxon>Metazoa</taxon>
        <taxon>Ecdysozoa</taxon>
        <taxon>Nematoda</taxon>
        <taxon>Chromadorea</taxon>
        <taxon>Rhabditida</taxon>
        <taxon>Tylenchina</taxon>
        <taxon>Panagrolaimomorpha</taxon>
        <taxon>Panagrolaimoidea</taxon>
        <taxon>Panagrolaimidae</taxon>
        <taxon>Panagrolaimus</taxon>
    </lineage>
</organism>